<feature type="domain" description="Helicase-associated" evidence="2">
    <location>
        <begin position="272"/>
        <end position="365"/>
    </location>
</feature>
<organism evidence="3 4">
    <name type="scientific">Discostella pseudostelligera</name>
    <dbReference type="NCBI Taxonomy" id="259834"/>
    <lineage>
        <taxon>Eukaryota</taxon>
        <taxon>Sar</taxon>
        <taxon>Stramenopiles</taxon>
        <taxon>Ochrophyta</taxon>
        <taxon>Bacillariophyta</taxon>
        <taxon>Coscinodiscophyceae</taxon>
        <taxon>Thalassiosirophycidae</taxon>
        <taxon>Stephanodiscales</taxon>
        <taxon>Stephanodiscaceae</taxon>
        <taxon>Discostella</taxon>
    </lineage>
</organism>
<gene>
    <name evidence="3" type="ORF">ACHAWU_000978</name>
</gene>
<name>A0ABD3MLK0_9STRA</name>
<dbReference type="EMBL" id="JALLBG020000130">
    <property type="protein sequence ID" value="KAL3762831.1"/>
    <property type="molecule type" value="Genomic_DNA"/>
</dbReference>
<comment type="caution">
    <text evidence="3">The sequence shown here is derived from an EMBL/GenBank/DDBJ whole genome shotgun (WGS) entry which is preliminary data.</text>
</comment>
<feature type="compositionally biased region" description="Polar residues" evidence="1">
    <location>
        <begin position="458"/>
        <end position="473"/>
    </location>
</feature>
<dbReference type="PANTHER" id="PTHR33418:SF1">
    <property type="entry name" value="HELICASE-ASSOCIATED DOMAIN-CONTAINING PROTEIN"/>
    <property type="match status" value="1"/>
</dbReference>
<proteinExistence type="predicted"/>
<sequence>MILLLRSTKPLWSLVFPKPQAQGFVSSRIDIRNHTIKAAFFVGASTSGALYDRGSWRKLRLRGSASHQHMTRSRCLLYSSAKAIDEASSVKGTENESGSDDTVEGPSRKDHWDRMFNALKSYKSIHGDTLVPATFPENPQLGNWVDNQRQVYRIYSENIEKDNCDAKDAVTDERIEKLNSIGFVWNLFDHTWNTRYEELKEYVDQHGNALVPWNYAENEKLGSWVGLQRRNYKARQQEENKSGGDVSRCEVILSEERKNKLDAVGFVWDVYEAQWFERLEELKGYRRMYLNTLVPKYCPMYPLLGRWVDKQRLDYSRYQKRKSMEEKWGGVDVLDKEVEDEIKRLNGLHTGMTEERIRLLEAEDFIWDAFAYSWDLKFEELQNFAALNGHANVRETRKGDANASLARWATNQRKNFIKYQNGQPTSLTEEKIERLNSIGFSWEVAKSKLRTKRHRIKASSNPKSTGLANVADT</sequence>
<feature type="domain" description="Helicase-associated" evidence="2">
    <location>
        <begin position="189"/>
        <end position="266"/>
    </location>
</feature>
<feature type="region of interest" description="Disordered" evidence="1">
    <location>
        <begin position="88"/>
        <end position="108"/>
    </location>
</feature>
<reference evidence="3 4" key="1">
    <citation type="submission" date="2024-10" db="EMBL/GenBank/DDBJ databases">
        <title>Updated reference genomes for cyclostephanoid diatoms.</title>
        <authorList>
            <person name="Roberts W.R."/>
            <person name="Alverson A.J."/>
        </authorList>
    </citation>
    <scope>NUCLEOTIDE SEQUENCE [LARGE SCALE GENOMIC DNA]</scope>
    <source>
        <strain evidence="3 4">AJA232-27</strain>
    </source>
</reference>
<dbReference type="InterPro" id="IPR005114">
    <property type="entry name" value="Helicase_assoc"/>
</dbReference>
<evidence type="ECO:0000256" key="1">
    <source>
        <dbReference type="SAM" id="MobiDB-lite"/>
    </source>
</evidence>
<dbReference type="PANTHER" id="PTHR33418">
    <property type="entry name" value="HELICASE-ASSOCIATED"/>
    <property type="match status" value="1"/>
</dbReference>
<feature type="domain" description="Helicase-associated" evidence="2">
    <location>
        <begin position="109"/>
        <end position="183"/>
    </location>
</feature>
<feature type="domain" description="Helicase-associated" evidence="2">
    <location>
        <begin position="372"/>
        <end position="440"/>
    </location>
</feature>
<keyword evidence="4" id="KW-1185">Reference proteome</keyword>
<evidence type="ECO:0000259" key="2">
    <source>
        <dbReference type="Pfam" id="PF03457"/>
    </source>
</evidence>
<dbReference type="Pfam" id="PF03457">
    <property type="entry name" value="HA"/>
    <property type="match status" value="4"/>
</dbReference>
<evidence type="ECO:0000313" key="3">
    <source>
        <dbReference type="EMBL" id="KAL3762831.1"/>
    </source>
</evidence>
<dbReference type="AlphaFoldDB" id="A0ABD3MLK0"/>
<dbReference type="Proteomes" id="UP001530293">
    <property type="component" value="Unassembled WGS sequence"/>
</dbReference>
<accession>A0ABD3MLK0</accession>
<evidence type="ECO:0000313" key="4">
    <source>
        <dbReference type="Proteomes" id="UP001530293"/>
    </source>
</evidence>
<protein>
    <recommendedName>
        <fullName evidence="2">Helicase-associated domain-containing protein</fullName>
    </recommendedName>
</protein>
<dbReference type="Gene3D" id="6.10.140.530">
    <property type="match status" value="3"/>
</dbReference>
<feature type="region of interest" description="Disordered" evidence="1">
    <location>
        <begin position="454"/>
        <end position="473"/>
    </location>
</feature>